<keyword evidence="2" id="KW-0472">Membrane</keyword>
<evidence type="ECO:0000259" key="3">
    <source>
        <dbReference type="PROSITE" id="PS50011"/>
    </source>
</evidence>
<reference evidence="4 5" key="1">
    <citation type="submission" date="2019-11" db="EMBL/GenBank/DDBJ databases">
        <title>Comparative genomics of hydrocarbon-degrading Desulfosarcina strains.</title>
        <authorList>
            <person name="Watanabe M."/>
            <person name="Kojima H."/>
            <person name="Fukui M."/>
        </authorList>
    </citation>
    <scope>NUCLEOTIDE SEQUENCE [LARGE SCALE GENOMIC DNA]</scope>
    <source>
        <strain evidence="4 5">PP31</strain>
    </source>
</reference>
<dbReference type="EMBL" id="AP021875">
    <property type="protein sequence ID" value="BBO78078.1"/>
    <property type="molecule type" value="Genomic_DNA"/>
</dbReference>
<evidence type="ECO:0000313" key="5">
    <source>
        <dbReference type="Proteomes" id="UP000427769"/>
    </source>
</evidence>
<proteinExistence type="inferred from homology"/>
<dbReference type="Gene3D" id="1.10.510.10">
    <property type="entry name" value="Transferase(Phosphotransferase) domain 1"/>
    <property type="match status" value="1"/>
</dbReference>
<dbReference type="RefSeq" id="WP_155306750.1">
    <property type="nucleotide sequence ID" value="NZ_AP021875.1"/>
</dbReference>
<dbReference type="Pfam" id="PF03109">
    <property type="entry name" value="ABC1"/>
    <property type="match status" value="1"/>
</dbReference>
<dbReference type="InterPro" id="IPR004147">
    <property type="entry name" value="ABC1_dom"/>
</dbReference>
<feature type="domain" description="Protein kinase" evidence="3">
    <location>
        <begin position="119"/>
        <end position="438"/>
    </location>
</feature>
<dbReference type="SUPFAM" id="SSF56112">
    <property type="entry name" value="Protein kinase-like (PK-like)"/>
    <property type="match status" value="1"/>
</dbReference>
<dbReference type="KEGG" id="dwd:DSCW_54950"/>
<dbReference type="InterPro" id="IPR000719">
    <property type="entry name" value="Prot_kinase_dom"/>
</dbReference>
<evidence type="ECO:0000256" key="2">
    <source>
        <dbReference type="SAM" id="Phobius"/>
    </source>
</evidence>
<dbReference type="InterPro" id="IPR050154">
    <property type="entry name" value="UbiB_kinase"/>
</dbReference>
<sequence>MPFPFSSSRIRGIRHFGLISRVLIKHGMGEIADRLKGRTGTKIKSGLPDPVRVRRTLEELGPSFIKLGQLMSTRADLFPPEYIHELTKLQDQVPPVPFEEIRRLVEAELDQPLERLFESIDEKAMAAASVAQVHSARLKSGEKVAVKVIRPGIEKRIRKDIQVMYYFAARFERSFDLGRIVGAVNLVKEFERTIFRELDMLIEAGNIERFSRSFAEVDEICIPKVYWDFTSKSVLVMEHVEGIKMDRVDEIRRQGIDPQEVAMIGLRSFSRQLMAAGIFHADPHPGNTIVMPDGRVGLVDFGIVGYLDEETMMQVAHLFLGFAEHDYDMVMEAFEAAGLIDPRIMDMKSFRVDLKDMAEPFYGRSLKTISVKDVYDQVMRLVFKYRIRLPRNLLLLFKTFIQTEALGKILGSEASLLEVTRPYARKLLQRGYEAHKVFKNMGRDMKLFSGYLRQMPHLAHGLFKRLATETPSIELNHTGLDDTSKKFEHGINRLTLGLVVAASLIAASLILNSTRRVLLFEVDFFGVQTLSVTDLLGFTGYIIATFLGLWLVFSIIRSGKL</sequence>
<evidence type="ECO:0000313" key="4">
    <source>
        <dbReference type="EMBL" id="BBO78078.1"/>
    </source>
</evidence>
<dbReference type="GO" id="GO:0004672">
    <property type="term" value="F:protein kinase activity"/>
    <property type="evidence" value="ECO:0007669"/>
    <property type="project" value="InterPro"/>
</dbReference>
<accession>A0A5K7ZAI7</accession>
<gene>
    <name evidence="4" type="ORF">DSCW_54950</name>
</gene>
<dbReference type="PANTHER" id="PTHR10566">
    <property type="entry name" value="CHAPERONE-ACTIVITY OF BC1 COMPLEX CABC1 -RELATED"/>
    <property type="match status" value="1"/>
</dbReference>
<evidence type="ECO:0000256" key="1">
    <source>
        <dbReference type="ARBA" id="ARBA00009670"/>
    </source>
</evidence>
<protein>
    <submittedName>
        <fullName evidence="4">2-octaprenyl-3-methyl-6-methoxy-1,4-benzoquinone hydroxylase</fullName>
    </submittedName>
</protein>
<dbReference type="Proteomes" id="UP000427769">
    <property type="component" value="Chromosome"/>
</dbReference>
<organism evidence="4 5">
    <name type="scientific">Desulfosarcina widdelii</name>
    <dbReference type="NCBI Taxonomy" id="947919"/>
    <lineage>
        <taxon>Bacteria</taxon>
        <taxon>Pseudomonadati</taxon>
        <taxon>Thermodesulfobacteriota</taxon>
        <taxon>Desulfobacteria</taxon>
        <taxon>Desulfobacterales</taxon>
        <taxon>Desulfosarcinaceae</taxon>
        <taxon>Desulfosarcina</taxon>
    </lineage>
</organism>
<dbReference type="OrthoDB" id="9795390at2"/>
<dbReference type="InterPro" id="IPR011009">
    <property type="entry name" value="Kinase-like_dom_sf"/>
</dbReference>
<dbReference type="PANTHER" id="PTHR10566:SF113">
    <property type="entry name" value="PROTEIN ACTIVITY OF BC1 COMPLEX KINASE 7, CHLOROPLASTIC"/>
    <property type="match status" value="1"/>
</dbReference>
<comment type="similarity">
    <text evidence="1">Belongs to the protein kinase superfamily. ADCK protein kinase family.</text>
</comment>
<keyword evidence="5" id="KW-1185">Reference proteome</keyword>
<feature type="transmembrane region" description="Helical" evidence="2">
    <location>
        <begin position="535"/>
        <end position="556"/>
    </location>
</feature>
<keyword evidence="2" id="KW-0812">Transmembrane</keyword>
<dbReference type="AlphaFoldDB" id="A0A5K7ZAI7"/>
<keyword evidence="2" id="KW-1133">Transmembrane helix</keyword>
<feature type="transmembrane region" description="Helical" evidence="2">
    <location>
        <begin position="494"/>
        <end position="515"/>
    </location>
</feature>
<dbReference type="CDD" id="cd05121">
    <property type="entry name" value="ABC1_ADCK3-like"/>
    <property type="match status" value="1"/>
</dbReference>
<dbReference type="GO" id="GO:0005524">
    <property type="term" value="F:ATP binding"/>
    <property type="evidence" value="ECO:0007669"/>
    <property type="project" value="InterPro"/>
</dbReference>
<name>A0A5K7ZAI7_9BACT</name>
<dbReference type="PROSITE" id="PS50011">
    <property type="entry name" value="PROTEIN_KINASE_DOM"/>
    <property type="match status" value="1"/>
</dbReference>